<dbReference type="Pfam" id="PF04366">
    <property type="entry name" value="Ysc84"/>
    <property type="match status" value="1"/>
</dbReference>
<dbReference type="OrthoDB" id="9782434at2"/>
<name>A0A090AJD6_9GAMM</name>
<proteinExistence type="predicted"/>
<protein>
    <recommendedName>
        <fullName evidence="2">Ysc84 actin-binding domain-containing protein</fullName>
    </recommendedName>
</protein>
<evidence type="ECO:0000313" key="3">
    <source>
        <dbReference type="EMBL" id="BAP55632.1"/>
    </source>
</evidence>
<keyword evidence="1" id="KW-0732">Signal</keyword>
<dbReference type="HOGENOM" id="CLU_015320_4_1_6"/>
<dbReference type="InterPro" id="IPR051702">
    <property type="entry name" value="SH3_domain_YSC84-like"/>
</dbReference>
<dbReference type="InterPro" id="IPR007461">
    <property type="entry name" value="Ysc84_actin-binding"/>
</dbReference>
<accession>A0A090AJD6</accession>
<evidence type="ECO:0000259" key="2">
    <source>
        <dbReference type="Pfam" id="PF04366"/>
    </source>
</evidence>
<reference evidence="3 4" key="1">
    <citation type="journal article" date="2014" name="ISME J.">
        <title>Ecophysiology of Thioploca ingrica as revealed by the complete genome sequence supplemented with proteomic evidence.</title>
        <authorList>
            <person name="Kojima H."/>
            <person name="Ogura Y."/>
            <person name="Yamamoto N."/>
            <person name="Togashi T."/>
            <person name="Mori H."/>
            <person name="Watanabe T."/>
            <person name="Nemoto F."/>
            <person name="Kurokawa K."/>
            <person name="Hayashi T."/>
            <person name="Fukui M."/>
        </authorList>
    </citation>
    <scope>NUCLEOTIDE SEQUENCE [LARGE SCALE GENOMIC DNA]</scope>
</reference>
<feature type="domain" description="Ysc84 actin-binding" evidence="2">
    <location>
        <begin position="110"/>
        <end position="230"/>
    </location>
</feature>
<dbReference type="KEGG" id="tig:THII_1335"/>
<sequence>MCMSKYITLLFSVWCFLSPSVYAKSDTENLFVNEAPSLEEVNEQISTLTTALETVIKDKIPAALMKQAKAVVVANAKKGGFVIAIQAGKGFMMVRNDKHWSNPALITVSAASVGFQAGVEAKTVVLVFTQREAAEKVLQGNLKLGAGLNLAVGPLATDVGTNTVFDKEVYTYSDGMGLFAGLSLEGSSLTFDPLPNEGLYGKKVTAAEIFSGKVKTNAVATKNLTKLLQEKSL</sequence>
<dbReference type="Proteomes" id="UP000031623">
    <property type="component" value="Chromosome"/>
</dbReference>
<feature type="chain" id="PRO_5005413673" description="Ysc84 actin-binding domain-containing protein" evidence="1">
    <location>
        <begin position="24"/>
        <end position="233"/>
    </location>
</feature>
<dbReference type="EMBL" id="AP014633">
    <property type="protein sequence ID" value="BAP55632.1"/>
    <property type="molecule type" value="Genomic_DNA"/>
</dbReference>
<feature type="signal peptide" evidence="1">
    <location>
        <begin position="1"/>
        <end position="23"/>
    </location>
</feature>
<evidence type="ECO:0000256" key="1">
    <source>
        <dbReference type="SAM" id="SignalP"/>
    </source>
</evidence>
<dbReference type="AlphaFoldDB" id="A0A090AJD6"/>
<evidence type="ECO:0000313" key="4">
    <source>
        <dbReference type="Proteomes" id="UP000031623"/>
    </source>
</evidence>
<dbReference type="STRING" id="40754.THII_1335"/>
<organism evidence="3 4">
    <name type="scientific">Thioploca ingrica</name>
    <dbReference type="NCBI Taxonomy" id="40754"/>
    <lineage>
        <taxon>Bacteria</taxon>
        <taxon>Pseudomonadati</taxon>
        <taxon>Pseudomonadota</taxon>
        <taxon>Gammaproteobacteria</taxon>
        <taxon>Thiotrichales</taxon>
        <taxon>Thiotrichaceae</taxon>
        <taxon>Thioploca</taxon>
    </lineage>
</organism>
<dbReference type="CDD" id="cd11524">
    <property type="entry name" value="SYLF"/>
    <property type="match status" value="1"/>
</dbReference>
<keyword evidence="4" id="KW-1185">Reference proteome</keyword>
<dbReference type="PANTHER" id="PTHR15629">
    <property type="entry name" value="SH3YL1 PROTEIN"/>
    <property type="match status" value="1"/>
</dbReference>
<gene>
    <name evidence="3" type="ORF">THII_1335</name>
</gene>
<dbReference type="PANTHER" id="PTHR15629:SF2">
    <property type="entry name" value="SH3 DOMAIN-CONTAINING YSC84-LIKE PROTEIN 1"/>
    <property type="match status" value="1"/>
</dbReference>
<dbReference type="GO" id="GO:0035091">
    <property type="term" value="F:phosphatidylinositol binding"/>
    <property type="evidence" value="ECO:0007669"/>
    <property type="project" value="TreeGrafter"/>
</dbReference>